<evidence type="ECO:0000256" key="6">
    <source>
        <dbReference type="ARBA" id="ARBA00023315"/>
    </source>
</evidence>
<dbReference type="GO" id="GO:0003841">
    <property type="term" value="F:1-acylglycerol-3-phosphate O-acyltransferase activity"/>
    <property type="evidence" value="ECO:0007669"/>
    <property type="project" value="UniProtKB-UniRule"/>
</dbReference>
<dbReference type="GO" id="GO:0016020">
    <property type="term" value="C:membrane"/>
    <property type="evidence" value="ECO:0007669"/>
    <property type="project" value="InterPro"/>
</dbReference>
<dbReference type="PANTHER" id="PTHR10434">
    <property type="entry name" value="1-ACYL-SN-GLYCEROL-3-PHOSPHATE ACYLTRANSFERASE"/>
    <property type="match status" value="1"/>
</dbReference>
<evidence type="ECO:0000256" key="4">
    <source>
        <dbReference type="ARBA" id="ARBA00022679"/>
    </source>
</evidence>
<keyword evidence="4 7" id="KW-0808">Transferase</keyword>
<feature type="domain" description="Phospholipid/glycerol acyltransferase" evidence="8">
    <location>
        <begin position="73"/>
        <end position="187"/>
    </location>
</feature>
<comment type="domain">
    <text evidence="7">The HXXXXD motif is essential for acyltransferase activity and may constitute the binding site for the phosphate moiety of the glycerol-3-phosphate.</text>
</comment>
<dbReference type="CDD" id="cd07989">
    <property type="entry name" value="LPLAT_AGPAT-like"/>
    <property type="match status" value="1"/>
</dbReference>
<comment type="catalytic activity">
    <reaction evidence="7">
        <text>a 1-acyl-sn-glycero-3-phosphate + an acyl-CoA = a 1,2-diacyl-sn-glycero-3-phosphate + CoA</text>
        <dbReference type="Rhea" id="RHEA:19709"/>
        <dbReference type="ChEBI" id="CHEBI:57287"/>
        <dbReference type="ChEBI" id="CHEBI:57970"/>
        <dbReference type="ChEBI" id="CHEBI:58342"/>
        <dbReference type="ChEBI" id="CHEBI:58608"/>
        <dbReference type="EC" id="2.3.1.51"/>
    </reaction>
</comment>
<dbReference type="EMBL" id="SLXA01000006">
    <property type="protein sequence ID" value="TCO84664.1"/>
    <property type="molecule type" value="Genomic_DNA"/>
</dbReference>
<dbReference type="GO" id="GO:0006654">
    <property type="term" value="P:phosphatidic acid biosynthetic process"/>
    <property type="evidence" value="ECO:0007669"/>
    <property type="project" value="TreeGrafter"/>
</dbReference>
<comment type="pathway">
    <text evidence="1">Lipid metabolism.</text>
</comment>
<evidence type="ECO:0000256" key="1">
    <source>
        <dbReference type="ARBA" id="ARBA00005189"/>
    </source>
</evidence>
<dbReference type="InterPro" id="IPR004552">
    <property type="entry name" value="AGP_acyltrans"/>
</dbReference>
<dbReference type="OrthoDB" id="9803035at2"/>
<dbReference type="PANTHER" id="PTHR10434:SF64">
    <property type="entry name" value="1-ACYL-SN-GLYCEROL-3-PHOSPHATE ACYLTRANSFERASE-RELATED"/>
    <property type="match status" value="1"/>
</dbReference>
<evidence type="ECO:0000256" key="5">
    <source>
        <dbReference type="ARBA" id="ARBA00023098"/>
    </source>
</evidence>
<dbReference type="AlphaFoldDB" id="A0A4R2LM80"/>
<dbReference type="NCBIfam" id="TIGR00530">
    <property type="entry name" value="AGP_acyltrn"/>
    <property type="match status" value="1"/>
</dbReference>
<keyword evidence="7" id="KW-1208">Phospholipid metabolism</keyword>
<dbReference type="InterPro" id="IPR002123">
    <property type="entry name" value="Plipid/glycerol_acylTrfase"/>
</dbReference>
<organism evidence="9 10">
    <name type="scientific">Frisingicoccus caecimuris</name>
    <dbReference type="NCBI Taxonomy" id="1796636"/>
    <lineage>
        <taxon>Bacteria</taxon>
        <taxon>Bacillati</taxon>
        <taxon>Bacillota</taxon>
        <taxon>Clostridia</taxon>
        <taxon>Lachnospirales</taxon>
        <taxon>Lachnospiraceae</taxon>
        <taxon>Frisingicoccus</taxon>
    </lineage>
</organism>
<name>A0A4R2LM80_9FIRM</name>
<comment type="similarity">
    <text evidence="2 7">Belongs to the 1-acyl-sn-glycerol-3-phosphate acyltransferase family.</text>
</comment>
<keyword evidence="3 7" id="KW-0444">Lipid biosynthesis</keyword>
<keyword evidence="6 7" id="KW-0012">Acyltransferase</keyword>
<comment type="caution">
    <text evidence="9">The sequence shown here is derived from an EMBL/GenBank/DDBJ whole genome shotgun (WGS) entry which is preliminary data.</text>
</comment>
<accession>A0A4R2LM80</accession>
<evidence type="ECO:0000313" key="9">
    <source>
        <dbReference type="EMBL" id="TCO84664.1"/>
    </source>
</evidence>
<evidence type="ECO:0000313" key="10">
    <source>
        <dbReference type="Proteomes" id="UP000295711"/>
    </source>
</evidence>
<dbReference type="EC" id="2.3.1.51" evidence="7"/>
<dbReference type="Pfam" id="PF01553">
    <property type="entry name" value="Acyltransferase"/>
    <property type="match status" value="1"/>
</dbReference>
<evidence type="ECO:0000256" key="2">
    <source>
        <dbReference type="ARBA" id="ARBA00008655"/>
    </source>
</evidence>
<dbReference type="Proteomes" id="UP000295711">
    <property type="component" value="Unassembled WGS sequence"/>
</dbReference>
<dbReference type="SMART" id="SM00563">
    <property type="entry name" value="PlsC"/>
    <property type="match status" value="1"/>
</dbReference>
<evidence type="ECO:0000256" key="7">
    <source>
        <dbReference type="RuleBase" id="RU361267"/>
    </source>
</evidence>
<gene>
    <name evidence="9" type="ORF">EV212_10691</name>
</gene>
<protein>
    <recommendedName>
        <fullName evidence="7">1-acyl-sn-glycerol-3-phosphate acyltransferase</fullName>
        <ecNumber evidence="7">2.3.1.51</ecNumber>
    </recommendedName>
</protein>
<keyword evidence="7" id="KW-0594">Phospholipid biosynthesis</keyword>
<dbReference type="SUPFAM" id="SSF69593">
    <property type="entry name" value="Glycerol-3-phosphate (1)-acyltransferase"/>
    <property type="match status" value="1"/>
</dbReference>
<evidence type="ECO:0000259" key="8">
    <source>
        <dbReference type="SMART" id="SM00563"/>
    </source>
</evidence>
<proteinExistence type="inferred from homology"/>
<keyword evidence="5 7" id="KW-0443">Lipid metabolism</keyword>
<dbReference type="RefSeq" id="WP_132091373.1">
    <property type="nucleotide sequence ID" value="NZ_JANKAQ010000008.1"/>
</dbReference>
<reference evidence="9 10" key="1">
    <citation type="submission" date="2019-03" db="EMBL/GenBank/DDBJ databases">
        <title>Genomic Encyclopedia of Type Strains, Phase IV (KMG-IV): sequencing the most valuable type-strain genomes for metagenomic binning, comparative biology and taxonomic classification.</title>
        <authorList>
            <person name="Goeker M."/>
        </authorList>
    </citation>
    <scope>NUCLEOTIDE SEQUENCE [LARGE SCALE GENOMIC DNA]</scope>
    <source>
        <strain evidence="9 10">DSM 28559</strain>
    </source>
</reference>
<sequence length="239" mass="27196">MIRFLCIILFLLLFSIISLPMYLIVNIIGHFSPMKKAKISQSFVVWGFKMVLFASGTTLKAEGQENVPKDTPVLYVANHRSYYDIPTCYTLVKNNTGFVSKKEMEKVPCISRWMRYINCQFLDRENVREGLKTILNCIELIKSGTSIFLFPEGTRSLNGEMIPFKEGGFKIATKTGCPIVPVAIENTENIFETHIPKVKRQTVSVRFGAPIFVSELTPAEKKRLGTTVQEQIRTMLNEK</sequence>
<keyword evidence="10" id="KW-1185">Reference proteome</keyword>
<evidence type="ECO:0000256" key="3">
    <source>
        <dbReference type="ARBA" id="ARBA00022516"/>
    </source>
</evidence>